<dbReference type="GeneID" id="89289524"/>
<evidence type="ECO:0000313" key="10">
    <source>
        <dbReference type="EMBL" id="BES81947.1"/>
    </source>
</evidence>
<evidence type="ECO:0000256" key="2">
    <source>
        <dbReference type="ARBA" id="ARBA00009347"/>
    </source>
</evidence>
<keyword evidence="6 7" id="KW-0560">Oxidoreductase</keyword>
<dbReference type="Pfam" id="PF02770">
    <property type="entry name" value="Acyl-CoA_dh_M"/>
    <property type="match status" value="1"/>
</dbReference>
<organism evidence="10 11">
    <name type="scientific">Pyrodictium abyssi</name>
    <dbReference type="NCBI Taxonomy" id="54256"/>
    <lineage>
        <taxon>Archaea</taxon>
        <taxon>Thermoproteota</taxon>
        <taxon>Thermoprotei</taxon>
        <taxon>Desulfurococcales</taxon>
        <taxon>Pyrodictiaceae</taxon>
        <taxon>Pyrodictium</taxon>
    </lineage>
</organism>
<dbReference type="InterPro" id="IPR036250">
    <property type="entry name" value="AcylCo_DH-like_C"/>
</dbReference>
<comment type="cofactor">
    <cofactor evidence="1 7">
        <name>FAD</name>
        <dbReference type="ChEBI" id="CHEBI:57692"/>
    </cofactor>
</comment>
<dbReference type="InterPro" id="IPR046373">
    <property type="entry name" value="Acyl-CoA_Oxase/DH_mid-dom_sf"/>
</dbReference>
<protein>
    <recommendedName>
        <fullName evidence="3">Medium-chain specific acyl-CoA dehydrogenase, mitochondrial</fullName>
    </recommendedName>
</protein>
<accession>A0ABM8IWL9</accession>
<dbReference type="Pfam" id="PF00441">
    <property type="entry name" value="Acyl-CoA_dh_1"/>
    <property type="match status" value="1"/>
</dbReference>
<dbReference type="InterPro" id="IPR050741">
    <property type="entry name" value="Acyl-CoA_dehydrogenase"/>
</dbReference>
<name>A0ABM8IWL9_9CREN</name>
<keyword evidence="4 7" id="KW-0285">Flavoprotein</keyword>
<evidence type="ECO:0000313" key="11">
    <source>
        <dbReference type="Proteomes" id="UP001341135"/>
    </source>
</evidence>
<dbReference type="Gene3D" id="1.20.140.10">
    <property type="entry name" value="Butyryl-CoA Dehydrogenase, subunit A, domain 3"/>
    <property type="match status" value="1"/>
</dbReference>
<comment type="similarity">
    <text evidence="2 7">Belongs to the acyl-CoA dehydrogenase family.</text>
</comment>
<evidence type="ECO:0000256" key="5">
    <source>
        <dbReference type="ARBA" id="ARBA00022827"/>
    </source>
</evidence>
<evidence type="ECO:0000259" key="9">
    <source>
        <dbReference type="Pfam" id="PF02770"/>
    </source>
</evidence>
<sequence>MGTGSSVAGRVLELAGDCSSLGKLARRVMEARIDPCTGMSLVSHCVSRRILSSLGAEAPQGLLSPALSEPRGGSDLAGVETSAELLGDGRVRITGEKVFATNALYASAILVFARSSEGYVLALVEPGASGLHAEPLDLEAYSCSGVARLRLENVEARLVAGPGREPYLAVLRSLAESRVLVAVLALSLASTVLEKAVDWALSRGVYRFQAVSHRLARAYAGLEAAKALVEKAADTLESGGRLDWALTSAAKYIAVEAGLAAADAAVRTFGGHAARRGTGLSELLLHLYALEPAEGTSDIQLEIIARSLEKQRAARRNTG</sequence>
<evidence type="ECO:0000256" key="7">
    <source>
        <dbReference type="RuleBase" id="RU362125"/>
    </source>
</evidence>
<feature type="domain" description="Acyl-CoA oxidase/dehydrogenase middle" evidence="9">
    <location>
        <begin position="66"/>
        <end position="154"/>
    </location>
</feature>
<dbReference type="InterPro" id="IPR009100">
    <property type="entry name" value="AcylCoA_DH/oxidase_NM_dom_sf"/>
</dbReference>
<dbReference type="InterPro" id="IPR006091">
    <property type="entry name" value="Acyl-CoA_Oxase/DH_mid-dom"/>
</dbReference>
<dbReference type="Gene3D" id="2.40.110.10">
    <property type="entry name" value="Butyryl-CoA Dehydrogenase, subunit A, domain 2"/>
    <property type="match status" value="1"/>
</dbReference>
<dbReference type="CDD" id="cd00567">
    <property type="entry name" value="ACAD"/>
    <property type="match status" value="1"/>
</dbReference>
<dbReference type="PROSITE" id="PS00072">
    <property type="entry name" value="ACYL_COA_DH_1"/>
    <property type="match status" value="1"/>
</dbReference>
<evidence type="ECO:0000256" key="4">
    <source>
        <dbReference type="ARBA" id="ARBA00022630"/>
    </source>
</evidence>
<reference evidence="10 11" key="1">
    <citation type="submission" date="2023-09" db="EMBL/GenBank/DDBJ databases">
        <title>Pyrofollis japonicus gen. nov. sp. nov., a novel member of the family Pyrodictiaceae isolated from the Iheya North hydrothermal field.</title>
        <authorList>
            <person name="Miyazaki U."/>
            <person name="Sanari M."/>
            <person name="Tame A."/>
            <person name="Kitajima M."/>
            <person name="Okamoto A."/>
            <person name="Sawayama S."/>
            <person name="Miyazaki J."/>
            <person name="Takai K."/>
            <person name="Nakagawa S."/>
        </authorList>
    </citation>
    <scope>NUCLEOTIDE SEQUENCE [LARGE SCALE GENOMIC DNA]</scope>
    <source>
        <strain evidence="10 11">AV2</strain>
    </source>
</reference>
<evidence type="ECO:0000259" key="8">
    <source>
        <dbReference type="Pfam" id="PF00441"/>
    </source>
</evidence>
<evidence type="ECO:0000256" key="1">
    <source>
        <dbReference type="ARBA" id="ARBA00001974"/>
    </source>
</evidence>
<evidence type="ECO:0000256" key="3">
    <source>
        <dbReference type="ARBA" id="ARBA00019125"/>
    </source>
</evidence>
<dbReference type="InterPro" id="IPR009075">
    <property type="entry name" value="AcylCo_DH/oxidase_C"/>
</dbReference>
<dbReference type="PANTHER" id="PTHR48083">
    <property type="entry name" value="MEDIUM-CHAIN SPECIFIC ACYL-COA DEHYDROGENASE, MITOCHONDRIAL-RELATED"/>
    <property type="match status" value="1"/>
</dbReference>
<proteinExistence type="inferred from homology"/>
<dbReference type="SUPFAM" id="SSF47203">
    <property type="entry name" value="Acyl-CoA dehydrogenase C-terminal domain-like"/>
    <property type="match status" value="1"/>
</dbReference>
<dbReference type="SUPFAM" id="SSF56645">
    <property type="entry name" value="Acyl-CoA dehydrogenase NM domain-like"/>
    <property type="match status" value="1"/>
</dbReference>
<dbReference type="EMBL" id="AP028907">
    <property type="protein sequence ID" value="BES81947.1"/>
    <property type="molecule type" value="Genomic_DNA"/>
</dbReference>
<keyword evidence="5 7" id="KW-0274">FAD</keyword>
<dbReference type="PANTHER" id="PTHR48083:SF2">
    <property type="entry name" value="MEDIUM-CHAIN SPECIFIC ACYL-COA DEHYDROGENASE, MITOCHONDRIAL"/>
    <property type="match status" value="1"/>
</dbReference>
<dbReference type="RefSeq" id="WP_338248791.1">
    <property type="nucleotide sequence ID" value="NZ_AP028907.1"/>
</dbReference>
<gene>
    <name evidence="10" type="ORF">PABY_15140</name>
</gene>
<dbReference type="InterPro" id="IPR006089">
    <property type="entry name" value="Acyl-CoA_DH_CS"/>
</dbReference>
<dbReference type="Proteomes" id="UP001341135">
    <property type="component" value="Chromosome"/>
</dbReference>
<evidence type="ECO:0000256" key="6">
    <source>
        <dbReference type="ARBA" id="ARBA00023002"/>
    </source>
</evidence>
<feature type="domain" description="Acyl-CoA dehydrogenase/oxidase C-terminal" evidence="8">
    <location>
        <begin position="170"/>
        <end position="308"/>
    </location>
</feature>
<keyword evidence="11" id="KW-1185">Reference proteome</keyword>